<evidence type="ECO:0000313" key="2">
    <source>
        <dbReference type="EMBL" id="KFH62626.1"/>
    </source>
</evidence>
<proteinExistence type="predicted"/>
<feature type="region of interest" description="Disordered" evidence="1">
    <location>
        <begin position="1"/>
        <end position="25"/>
    </location>
</feature>
<sequence length="84" mass="8581">MMSMIRNTIAKAAAPARRSISNSTKTNAAVSMHAGVESTTAAAASGSSSAAKAAKAVVYTSAVVAGAAYFVKDEVVYWTPNVRK</sequence>
<dbReference type="Proteomes" id="UP000243308">
    <property type="component" value="Unassembled WGS sequence"/>
</dbReference>
<dbReference type="EMBL" id="KN042431">
    <property type="protein sequence ID" value="KFH62626.1"/>
    <property type="molecule type" value="Genomic_DNA"/>
</dbReference>
<accession>A0A086TKZ9</accession>
<reference evidence="2 3" key="1">
    <citation type="submission" date="2011-02" db="EMBL/GenBank/DDBJ databases">
        <title>The Genome Sequence of Mortierella verticillata NRRL 6337.</title>
        <authorList>
            <consortium name="The Broad Institute Genome Sequencing Platform"/>
            <person name="Russ C."/>
            <person name="Cuomo C."/>
            <person name="Burger G."/>
            <person name="Gray M.W."/>
            <person name="Holland P.W.H."/>
            <person name="King N."/>
            <person name="Lang F.B.F."/>
            <person name="Roger A.J."/>
            <person name="Ruiz-Trillo I."/>
            <person name="Young S.K."/>
            <person name="Zeng Q."/>
            <person name="Gargeya S."/>
            <person name="Alvarado L."/>
            <person name="Berlin A."/>
            <person name="Chapman S.B."/>
            <person name="Chen Z."/>
            <person name="Freedman E."/>
            <person name="Gellesch M."/>
            <person name="Goldberg J."/>
            <person name="Griggs A."/>
            <person name="Gujja S."/>
            <person name="Heilman E."/>
            <person name="Heiman D."/>
            <person name="Howarth C."/>
            <person name="Mehta T."/>
            <person name="Neiman D."/>
            <person name="Pearson M."/>
            <person name="Roberts A."/>
            <person name="Saif S."/>
            <person name="Shea T."/>
            <person name="Shenoy N."/>
            <person name="Sisk P."/>
            <person name="Stolte C."/>
            <person name="Sykes S."/>
            <person name="White J."/>
            <person name="Yandava C."/>
            <person name="Haas B."/>
            <person name="Nusbaum C."/>
            <person name="Birren B."/>
        </authorList>
    </citation>
    <scope>NUCLEOTIDE SEQUENCE [LARGE SCALE GENOMIC DNA]</scope>
    <source>
        <strain evidence="2 3">NRRL 6337</strain>
    </source>
</reference>
<dbReference type="AlphaFoldDB" id="A0A086TKZ9"/>
<evidence type="ECO:0000256" key="1">
    <source>
        <dbReference type="SAM" id="MobiDB-lite"/>
    </source>
</evidence>
<gene>
    <name evidence="2" type="ORF">MVEG_12018</name>
</gene>
<organism evidence="2 3">
    <name type="scientific">Podila verticillata NRRL 6337</name>
    <dbReference type="NCBI Taxonomy" id="1069443"/>
    <lineage>
        <taxon>Eukaryota</taxon>
        <taxon>Fungi</taxon>
        <taxon>Fungi incertae sedis</taxon>
        <taxon>Mucoromycota</taxon>
        <taxon>Mortierellomycotina</taxon>
        <taxon>Mortierellomycetes</taxon>
        <taxon>Mortierellales</taxon>
        <taxon>Mortierellaceae</taxon>
        <taxon>Podila</taxon>
    </lineage>
</organism>
<protein>
    <submittedName>
        <fullName evidence="2">Uncharacterized protein</fullName>
    </submittedName>
</protein>
<keyword evidence="3" id="KW-1185">Reference proteome</keyword>
<dbReference type="OrthoDB" id="2437644at2759"/>
<name>A0A086TKZ9_9FUNG</name>
<evidence type="ECO:0000313" key="3">
    <source>
        <dbReference type="Proteomes" id="UP000243308"/>
    </source>
</evidence>